<feature type="region of interest" description="Disordered" evidence="1">
    <location>
        <begin position="136"/>
        <end position="159"/>
    </location>
</feature>
<dbReference type="PANTHER" id="PTHR43591:SF50">
    <property type="entry name" value="METHYLTRANSFERASE DOMAIN-CONTAINING PROTEIN-RELATED"/>
    <property type="match status" value="1"/>
</dbReference>
<protein>
    <recommendedName>
        <fullName evidence="2">Methyltransferase type 11 domain-containing protein</fullName>
    </recommendedName>
</protein>
<sequence>MNSIPITLSTQSCTTSSEESSSCFNAMESKDTPMNEVYIVNIPSCVGHSQQQLQQHLLRSSSLIVCALDNEFIDDYGSLSDDIDVGYVTPPPFSTPECPPPPPPSAYHHTPQAHVVDKCDQVDQVEVPKIENCSFKSKPSSSFKHTNRRTKQNTTRSEREVQITAKQMVQEQALALDAWNGVAKEYYRRVEPFTSLFVPHLLSPHHLVDADAADQYKYLRGLSVLDVAAGTGAASLYAASRGASFVTASDFSTKMLKMIRRRIASVPESDDQYPCHPSCVIETKMADGMCLPREWTHQYDIVCSNFGVIFVPQLSKGLAEMVKCTRPGGKVCLSGWGSSEETRAFSIFPSAIKRCGFGRKWLQAQSASRRQLLALAGIQSDAGETKQKDKEKKRAISLTPNYYCPTKRVASSETLLQSLMVNAGLENVQVEGPISNELRLDTAEDYWHRFVLASPNVKRLVDRCFSEEETLKLKDAVVQILEEEMDGRSGIVLNASAYVAFGTKCQ</sequence>
<proteinExistence type="predicted"/>
<reference evidence="3 4" key="2">
    <citation type="journal article" date="2008" name="Nature">
        <title>The Phaeodactylum genome reveals the evolutionary history of diatom genomes.</title>
        <authorList>
            <person name="Bowler C."/>
            <person name="Allen A.E."/>
            <person name="Badger J.H."/>
            <person name="Grimwood J."/>
            <person name="Jabbari K."/>
            <person name="Kuo A."/>
            <person name="Maheswari U."/>
            <person name="Martens C."/>
            <person name="Maumus F."/>
            <person name="Otillar R.P."/>
            <person name="Rayko E."/>
            <person name="Salamov A."/>
            <person name="Vandepoele K."/>
            <person name="Beszteri B."/>
            <person name="Gruber A."/>
            <person name="Heijde M."/>
            <person name="Katinka M."/>
            <person name="Mock T."/>
            <person name="Valentin K."/>
            <person name="Verret F."/>
            <person name="Berges J.A."/>
            <person name="Brownlee C."/>
            <person name="Cadoret J.P."/>
            <person name="Chiovitti A."/>
            <person name="Choi C.J."/>
            <person name="Coesel S."/>
            <person name="De Martino A."/>
            <person name="Detter J.C."/>
            <person name="Durkin C."/>
            <person name="Falciatore A."/>
            <person name="Fournet J."/>
            <person name="Haruta M."/>
            <person name="Huysman M.J."/>
            <person name="Jenkins B.D."/>
            <person name="Jiroutova K."/>
            <person name="Jorgensen R.E."/>
            <person name="Joubert Y."/>
            <person name="Kaplan A."/>
            <person name="Kroger N."/>
            <person name="Kroth P.G."/>
            <person name="La Roche J."/>
            <person name="Lindquist E."/>
            <person name="Lommer M."/>
            <person name="Martin-Jezequel V."/>
            <person name="Lopez P.J."/>
            <person name="Lucas S."/>
            <person name="Mangogna M."/>
            <person name="McGinnis K."/>
            <person name="Medlin L.K."/>
            <person name="Montsant A."/>
            <person name="Oudot-Le Secq M.P."/>
            <person name="Napoli C."/>
            <person name="Obornik M."/>
            <person name="Parker M.S."/>
            <person name="Petit J.L."/>
            <person name="Porcel B.M."/>
            <person name="Poulsen N."/>
            <person name="Robison M."/>
            <person name="Rychlewski L."/>
            <person name="Rynearson T.A."/>
            <person name="Schmutz J."/>
            <person name="Shapiro H."/>
            <person name="Siaut M."/>
            <person name="Stanley M."/>
            <person name="Sussman M.R."/>
            <person name="Taylor A.R."/>
            <person name="Vardi A."/>
            <person name="von Dassow P."/>
            <person name="Vyverman W."/>
            <person name="Willis A."/>
            <person name="Wyrwicz L.S."/>
            <person name="Rokhsar D.S."/>
            <person name="Weissenbach J."/>
            <person name="Armbrust E.V."/>
            <person name="Green B.R."/>
            <person name="Van de Peer Y."/>
            <person name="Grigoriev I.V."/>
        </authorList>
    </citation>
    <scope>NUCLEOTIDE SEQUENCE [LARGE SCALE GENOMIC DNA]</scope>
    <source>
        <strain evidence="3 4">CCMP1335</strain>
    </source>
</reference>
<keyword evidence="4" id="KW-1185">Reference proteome</keyword>
<dbReference type="Proteomes" id="UP000001449">
    <property type="component" value="Chromosome 8"/>
</dbReference>
<evidence type="ECO:0000313" key="4">
    <source>
        <dbReference type="Proteomes" id="UP000001449"/>
    </source>
</evidence>
<evidence type="ECO:0000259" key="2">
    <source>
        <dbReference type="Pfam" id="PF08241"/>
    </source>
</evidence>
<dbReference type="CDD" id="cd02440">
    <property type="entry name" value="AdoMet_MTases"/>
    <property type="match status" value="1"/>
</dbReference>
<dbReference type="PaxDb" id="35128-Thaps23672"/>
<dbReference type="InParanoid" id="B8C6F1"/>
<feature type="domain" description="Methyltransferase type 11" evidence="2">
    <location>
        <begin position="225"/>
        <end position="332"/>
    </location>
</feature>
<dbReference type="KEGG" id="tps:THAPSDRAFT_23672"/>
<organism evidence="3 4">
    <name type="scientific">Thalassiosira pseudonana</name>
    <name type="common">Marine diatom</name>
    <name type="synonym">Cyclotella nana</name>
    <dbReference type="NCBI Taxonomy" id="35128"/>
    <lineage>
        <taxon>Eukaryota</taxon>
        <taxon>Sar</taxon>
        <taxon>Stramenopiles</taxon>
        <taxon>Ochrophyta</taxon>
        <taxon>Bacillariophyta</taxon>
        <taxon>Coscinodiscophyceae</taxon>
        <taxon>Thalassiosirophycidae</taxon>
        <taxon>Thalassiosirales</taxon>
        <taxon>Thalassiosiraceae</taxon>
        <taxon>Thalassiosira</taxon>
    </lineage>
</organism>
<dbReference type="GeneID" id="7452411"/>
<dbReference type="RefSeq" id="XP_002291709.1">
    <property type="nucleotide sequence ID" value="XM_002291673.1"/>
</dbReference>
<dbReference type="AlphaFoldDB" id="B8C6F1"/>
<accession>B8C6F1</accession>
<evidence type="ECO:0000313" key="3">
    <source>
        <dbReference type="EMBL" id="EED90560.1"/>
    </source>
</evidence>
<name>B8C6F1_THAPS</name>
<dbReference type="Pfam" id="PF08241">
    <property type="entry name" value="Methyltransf_11"/>
    <property type="match status" value="1"/>
</dbReference>
<reference evidence="3 4" key="1">
    <citation type="journal article" date="2004" name="Science">
        <title>The genome of the diatom Thalassiosira pseudonana: ecology, evolution, and metabolism.</title>
        <authorList>
            <person name="Armbrust E.V."/>
            <person name="Berges J.A."/>
            <person name="Bowler C."/>
            <person name="Green B.R."/>
            <person name="Martinez D."/>
            <person name="Putnam N.H."/>
            <person name="Zhou S."/>
            <person name="Allen A.E."/>
            <person name="Apt K.E."/>
            <person name="Bechner M."/>
            <person name="Brzezinski M.A."/>
            <person name="Chaal B.K."/>
            <person name="Chiovitti A."/>
            <person name="Davis A.K."/>
            <person name="Demarest M.S."/>
            <person name="Detter J.C."/>
            <person name="Glavina T."/>
            <person name="Goodstein D."/>
            <person name="Hadi M.Z."/>
            <person name="Hellsten U."/>
            <person name="Hildebrand M."/>
            <person name="Jenkins B.D."/>
            <person name="Jurka J."/>
            <person name="Kapitonov V.V."/>
            <person name="Kroger N."/>
            <person name="Lau W.W."/>
            <person name="Lane T.W."/>
            <person name="Larimer F.W."/>
            <person name="Lippmeier J.C."/>
            <person name="Lucas S."/>
            <person name="Medina M."/>
            <person name="Montsant A."/>
            <person name="Obornik M."/>
            <person name="Parker M.S."/>
            <person name="Palenik B."/>
            <person name="Pazour G.J."/>
            <person name="Richardson P.M."/>
            <person name="Rynearson T.A."/>
            <person name="Saito M.A."/>
            <person name="Schwartz D.C."/>
            <person name="Thamatrakoln K."/>
            <person name="Valentin K."/>
            <person name="Vardi A."/>
            <person name="Wilkerson F.P."/>
            <person name="Rokhsar D.S."/>
        </authorList>
    </citation>
    <scope>NUCLEOTIDE SEQUENCE [LARGE SCALE GENOMIC DNA]</scope>
    <source>
        <strain evidence="3 4">CCMP1335</strain>
    </source>
</reference>
<dbReference type="HOGENOM" id="CLU_539187_0_0_1"/>
<dbReference type="SUPFAM" id="SSF53335">
    <property type="entry name" value="S-adenosyl-L-methionine-dependent methyltransferases"/>
    <property type="match status" value="1"/>
</dbReference>
<dbReference type="PANTHER" id="PTHR43591">
    <property type="entry name" value="METHYLTRANSFERASE"/>
    <property type="match status" value="1"/>
</dbReference>
<dbReference type="STRING" id="35128.B8C6F1"/>
<dbReference type="InterPro" id="IPR013216">
    <property type="entry name" value="Methyltransf_11"/>
</dbReference>
<dbReference type="Gene3D" id="3.40.50.150">
    <property type="entry name" value="Vaccinia Virus protein VP39"/>
    <property type="match status" value="1"/>
</dbReference>
<dbReference type="InterPro" id="IPR029063">
    <property type="entry name" value="SAM-dependent_MTases_sf"/>
</dbReference>
<gene>
    <name evidence="3" type="ORF">THAPSDRAFT_23672</name>
</gene>
<evidence type="ECO:0000256" key="1">
    <source>
        <dbReference type="SAM" id="MobiDB-lite"/>
    </source>
</evidence>
<dbReference type="EMBL" id="CM000644">
    <property type="protein sequence ID" value="EED90560.1"/>
    <property type="molecule type" value="Genomic_DNA"/>
</dbReference>
<dbReference type="GO" id="GO:0008757">
    <property type="term" value="F:S-adenosylmethionine-dependent methyltransferase activity"/>
    <property type="evidence" value="ECO:0007669"/>
    <property type="project" value="InterPro"/>
</dbReference>